<proteinExistence type="predicted"/>
<comment type="caution">
    <text evidence="1">The sequence shown here is derived from an EMBL/GenBank/DDBJ whole genome shotgun (WGS) entry which is preliminary data.</text>
</comment>
<evidence type="ECO:0000313" key="1">
    <source>
        <dbReference type="EMBL" id="EBS5459252.1"/>
    </source>
</evidence>
<protein>
    <submittedName>
        <fullName evidence="1">Uncharacterized protein</fullName>
    </submittedName>
</protein>
<organism evidence="1">
    <name type="scientific">Salmonella enteritidis</name>
    <dbReference type="NCBI Taxonomy" id="149539"/>
    <lineage>
        <taxon>Bacteria</taxon>
        <taxon>Pseudomonadati</taxon>
        <taxon>Pseudomonadota</taxon>
        <taxon>Gammaproteobacteria</taxon>
        <taxon>Enterobacterales</taxon>
        <taxon>Enterobacteriaceae</taxon>
        <taxon>Salmonella</taxon>
    </lineage>
</organism>
<sequence length="221" mass="25353">MNIDGKMKQSTLAKTLKAKAITTKDEWLKHHLDSYQFGDHEAYDHFKNEPLYPVVDDILPEHLVCVKTDNCFSSKQVQALTGFEIVILDTIKEVIVYYLLCLPALMENTVYPVSWRNPDHAYLSDLHNVDVFILGQVLNDANLCIDSHARIAGSTEYWGSIIRYFYHRGYEVLSFSDTDTTFGVHLSETPSMKYPDIQQGSFIGKLFSDDTQQYIIVQDKD</sequence>
<reference evidence="1" key="1">
    <citation type="submission" date="2018-07" db="EMBL/GenBank/DDBJ databases">
        <authorList>
            <person name="Ashton P.M."/>
            <person name="Dallman T."/>
            <person name="Nair S."/>
            <person name="De Pinna E."/>
            <person name="Peters T."/>
            <person name="Grant K."/>
        </authorList>
    </citation>
    <scope>NUCLEOTIDE SEQUENCE</scope>
    <source>
        <strain evidence="1">245081</strain>
    </source>
</reference>
<gene>
    <name evidence="1" type="ORF">DUU06_16445</name>
</gene>
<dbReference type="EMBL" id="AAGVVM010000032">
    <property type="protein sequence ID" value="EBS5459252.1"/>
    <property type="molecule type" value="Genomic_DNA"/>
</dbReference>
<dbReference type="AlphaFoldDB" id="A0A5V0B9V1"/>
<accession>A0A5V0B9V1</accession>
<name>A0A5V0B9V1_SALEN</name>